<evidence type="ECO:0000313" key="2">
    <source>
        <dbReference type="Proteomes" id="UP000463337"/>
    </source>
</evidence>
<organism evidence="1 2">
    <name type="scientific">Parabacteroides distasonis</name>
    <dbReference type="NCBI Taxonomy" id="823"/>
    <lineage>
        <taxon>Bacteria</taxon>
        <taxon>Pseudomonadati</taxon>
        <taxon>Bacteroidota</taxon>
        <taxon>Bacteroidia</taxon>
        <taxon>Bacteroidales</taxon>
        <taxon>Tannerellaceae</taxon>
        <taxon>Parabacteroides</taxon>
    </lineage>
</organism>
<evidence type="ECO:0000313" key="1">
    <source>
        <dbReference type="EMBL" id="MRY60036.1"/>
    </source>
</evidence>
<reference evidence="1 2" key="1">
    <citation type="journal article" date="2019" name="Nat. Med.">
        <title>A library of human gut bacterial isolates paired with longitudinal multiomics data enables mechanistic microbiome research.</title>
        <authorList>
            <person name="Poyet M."/>
            <person name="Groussin M."/>
            <person name="Gibbons S.M."/>
            <person name="Avila-Pacheco J."/>
            <person name="Jiang X."/>
            <person name="Kearney S.M."/>
            <person name="Perrotta A.R."/>
            <person name="Berdy B."/>
            <person name="Zhao S."/>
            <person name="Lieberman T.D."/>
            <person name="Swanson P.K."/>
            <person name="Smith M."/>
            <person name="Roesemann S."/>
            <person name="Alexander J.E."/>
            <person name="Rich S.A."/>
            <person name="Livny J."/>
            <person name="Vlamakis H."/>
            <person name="Clish C."/>
            <person name="Bullock K."/>
            <person name="Deik A."/>
            <person name="Scott J."/>
            <person name="Pierce K.A."/>
            <person name="Xavier R.J."/>
            <person name="Alm E.J."/>
        </authorList>
    </citation>
    <scope>NUCLEOTIDE SEQUENCE [LARGE SCALE GENOMIC DNA]</scope>
    <source>
        <strain evidence="1 2">BIOML-A41</strain>
    </source>
</reference>
<dbReference type="AlphaFoldDB" id="A0A7K0GLK5"/>
<protein>
    <submittedName>
        <fullName evidence="1">Uncharacterized protein</fullName>
    </submittedName>
</protein>
<sequence length="110" mass="12770">MKSIRFKETEHQEGLSHAWAKYIKASDQGGDKRALVFIGSLDFFFRKERDYNKENLIPEERGGRRQSLEVKKELIKLRINPMVEPKMKPLLGGGTSFGVRFSHFSRMVIV</sequence>
<dbReference type="Proteomes" id="UP000463337">
    <property type="component" value="Unassembled WGS sequence"/>
</dbReference>
<accession>A0A7K0GLK5</accession>
<proteinExistence type="predicted"/>
<comment type="caution">
    <text evidence="1">The sequence shown here is derived from an EMBL/GenBank/DDBJ whole genome shotgun (WGS) entry which is preliminary data.</text>
</comment>
<dbReference type="EMBL" id="WKLT01000024">
    <property type="protein sequence ID" value="MRY60036.1"/>
    <property type="molecule type" value="Genomic_DNA"/>
</dbReference>
<dbReference type="RefSeq" id="WP_154398268.1">
    <property type="nucleotide sequence ID" value="NZ_RCYP01000032.1"/>
</dbReference>
<name>A0A7K0GLK5_PARDI</name>
<gene>
    <name evidence="1" type="ORF">GKD59_19425</name>
</gene>